<dbReference type="HOGENOM" id="CLU_1891754_0_0_10"/>
<evidence type="ECO:0000313" key="2">
    <source>
        <dbReference type="Proteomes" id="UP000006052"/>
    </source>
</evidence>
<dbReference type="EMBL" id="CP003274">
    <property type="protein sequence ID" value="AFL76994.1"/>
    <property type="molecule type" value="Genomic_DNA"/>
</dbReference>
<organism evidence="1 2">
    <name type="scientific">Alistipes finegoldii (strain DSM 17242 / JCM 16770 / CCUG 46020 / CIP 107999 / KCTC 15236 / AHN 2437)</name>
    <dbReference type="NCBI Taxonomy" id="679935"/>
    <lineage>
        <taxon>Bacteria</taxon>
        <taxon>Pseudomonadati</taxon>
        <taxon>Bacteroidota</taxon>
        <taxon>Bacteroidia</taxon>
        <taxon>Bacteroidales</taxon>
        <taxon>Rikenellaceae</taxon>
        <taxon>Alistipes</taxon>
    </lineage>
</organism>
<dbReference type="AlphaFoldDB" id="I3YJ26"/>
<dbReference type="KEGG" id="afd:Alfi_0607"/>
<dbReference type="PATRIC" id="fig|679935.3.peg.572"/>
<proteinExistence type="predicted"/>
<name>I3YJ26_ALIFI</name>
<dbReference type="Proteomes" id="UP000006052">
    <property type="component" value="Chromosome"/>
</dbReference>
<dbReference type="STRING" id="679935.Alfi_0607"/>
<reference evidence="2" key="1">
    <citation type="journal article" date="2013" name="Stand. Genomic Sci.">
        <title>Complete genome sequence of the bile-resistant pigment-producing anaerobe Alistipes finegoldii type strain (AHN2437(T)).</title>
        <authorList>
            <person name="Mavromatis K."/>
            <person name="Stackebrandt E."/>
            <person name="Munk C."/>
            <person name="Lapidus A."/>
            <person name="Nolan M."/>
            <person name="Lucas S."/>
            <person name="Hammon N."/>
            <person name="Deshpande S."/>
            <person name="Cheng J.F."/>
            <person name="Tapia R."/>
            <person name="Goodwin L.A."/>
            <person name="Pitluck S."/>
            <person name="Liolios K."/>
            <person name="Pagani I."/>
            <person name="Ivanova N."/>
            <person name="Mikhailova N."/>
            <person name="Huntemann M."/>
            <person name="Pati A."/>
            <person name="Chen A."/>
            <person name="Palaniappan K."/>
            <person name="Land M."/>
            <person name="Hauser L."/>
            <person name="Rohde M."/>
            <person name="Gronow S."/>
            <person name="Goker M."/>
            <person name="Detter J.C."/>
            <person name="Bristow J."/>
            <person name="Eisen J.A."/>
            <person name="Markowitz V."/>
            <person name="Hugenholtz P."/>
            <person name="Kyrpides N.C."/>
            <person name="Klenk H.P."/>
            <person name="Woyke T."/>
        </authorList>
    </citation>
    <scope>NUCLEOTIDE SEQUENCE</scope>
    <source>
        <strain evidence="2">DSM 17242 / JCM 16770 / AHN 2437 / CCUG 46020 / CIP 107999</strain>
    </source>
</reference>
<evidence type="ECO:0000313" key="1">
    <source>
        <dbReference type="EMBL" id="AFL76994.1"/>
    </source>
</evidence>
<gene>
    <name evidence="1" type="ordered locus">Alfi_0607</name>
</gene>
<accession>I3YJ26</accession>
<protein>
    <submittedName>
        <fullName evidence="1">Uncharacterized protein</fullName>
    </submittedName>
</protein>
<sequence>MHRMAATEGFSIEISSRYDGWWRYNAALMCGCFDAGDERIGFASAESHVADVGANLTAKPADMTGDRSLRLETAACDHLLLYIYIVPHTLPAGNDIADTQPFEITLRIAYGGKVLRSEKRLINQWSGASVEMRVDRQDK</sequence>